<dbReference type="PROSITE" id="PS00039">
    <property type="entry name" value="DEAD_ATP_HELICASE"/>
    <property type="match status" value="1"/>
</dbReference>
<dbReference type="SMART" id="SM00487">
    <property type="entry name" value="DEXDc"/>
    <property type="match status" value="1"/>
</dbReference>
<evidence type="ECO:0000256" key="7">
    <source>
        <dbReference type="RuleBase" id="RU365068"/>
    </source>
</evidence>
<evidence type="ECO:0000256" key="4">
    <source>
        <dbReference type="ARBA" id="ARBA00022840"/>
    </source>
</evidence>
<feature type="compositionally biased region" description="Basic residues" evidence="8">
    <location>
        <begin position="604"/>
        <end position="616"/>
    </location>
</feature>
<comment type="similarity">
    <text evidence="6">Belongs to the DEAD box helicase family.</text>
</comment>
<evidence type="ECO:0000313" key="12">
    <source>
        <dbReference type="Proteomes" id="UP000076632"/>
    </source>
</evidence>
<dbReference type="EC" id="3.6.4.13" evidence="7"/>
<feature type="region of interest" description="Disordered" evidence="8">
    <location>
        <begin position="589"/>
        <end position="633"/>
    </location>
</feature>
<feature type="domain" description="Helicase C-terminal" evidence="10">
    <location>
        <begin position="343"/>
        <end position="514"/>
    </location>
</feature>
<dbReference type="SUPFAM" id="SSF52540">
    <property type="entry name" value="P-loop containing nucleoside triphosphate hydrolases"/>
    <property type="match status" value="2"/>
</dbReference>
<keyword evidence="12" id="KW-1185">Reference proteome</keyword>
<feature type="domain" description="Helicase ATP-binding" evidence="9">
    <location>
        <begin position="120"/>
        <end position="311"/>
    </location>
</feature>
<keyword evidence="5 7" id="KW-0694">RNA-binding</keyword>
<dbReference type="GO" id="GO:0005524">
    <property type="term" value="F:ATP binding"/>
    <property type="evidence" value="ECO:0007669"/>
    <property type="project" value="UniProtKB-UniRule"/>
</dbReference>
<dbReference type="CDD" id="cd18787">
    <property type="entry name" value="SF2_C_DEAD"/>
    <property type="match status" value="1"/>
</dbReference>
<evidence type="ECO:0000313" key="11">
    <source>
        <dbReference type="EMBL" id="KZF25154.1"/>
    </source>
</evidence>
<dbReference type="InterPro" id="IPR014001">
    <property type="entry name" value="Helicase_ATP-bd"/>
</dbReference>
<dbReference type="InterPro" id="IPR001650">
    <property type="entry name" value="Helicase_C-like"/>
</dbReference>
<comment type="function">
    <text evidence="7">RNA helicase.</text>
</comment>
<evidence type="ECO:0000256" key="5">
    <source>
        <dbReference type="ARBA" id="ARBA00022884"/>
    </source>
</evidence>
<dbReference type="GO" id="GO:0003724">
    <property type="term" value="F:RNA helicase activity"/>
    <property type="evidence" value="ECO:0007669"/>
    <property type="project" value="UniProtKB-EC"/>
</dbReference>
<comment type="catalytic activity">
    <reaction evidence="7">
        <text>ATP + H2O = ADP + phosphate + H(+)</text>
        <dbReference type="Rhea" id="RHEA:13065"/>
        <dbReference type="ChEBI" id="CHEBI:15377"/>
        <dbReference type="ChEBI" id="CHEBI:15378"/>
        <dbReference type="ChEBI" id="CHEBI:30616"/>
        <dbReference type="ChEBI" id="CHEBI:43474"/>
        <dbReference type="ChEBI" id="CHEBI:456216"/>
        <dbReference type="EC" id="3.6.4.13"/>
    </reaction>
</comment>
<dbReference type="EMBL" id="KV407455">
    <property type="protein sequence ID" value="KZF25154.1"/>
    <property type="molecule type" value="Genomic_DNA"/>
</dbReference>
<evidence type="ECO:0000256" key="8">
    <source>
        <dbReference type="SAM" id="MobiDB-lite"/>
    </source>
</evidence>
<dbReference type="STRING" id="1328760.A0A165INJ6"/>
<dbReference type="GO" id="GO:0003723">
    <property type="term" value="F:RNA binding"/>
    <property type="evidence" value="ECO:0007669"/>
    <property type="project" value="UniProtKB-UniRule"/>
</dbReference>
<dbReference type="PROSITE" id="PS51192">
    <property type="entry name" value="HELICASE_ATP_BIND_1"/>
    <property type="match status" value="1"/>
</dbReference>
<dbReference type="Pfam" id="PF00271">
    <property type="entry name" value="Helicase_C"/>
    <property type="match status" value="1"/>
</dbReference>
<comment type="domain">
    <text evidence="7">The Q motif is unique to and characteristic of the DEAD box family of RNA helicases and controls ATP binding and hydrolysis.</text>
</comment>
<evidence type="ECO:0000256" key="2">
    <source>
        <dbReference type="ARBA" id="ARBA00022801"/>
    </source>
</evidence>
<dbReference type="GeneID" id="28894891"/>
<dbReference type="InterPro" id="IPR000629">
    <property type="entry name" value="RNA-helicase_DEAD-box_CS"/>
</dbReference>
<keyword evidence="1 6" id="KW-0547">Nucleotide-binding</keyword>
<dbReference type="OMA" id="TQREGCH"/>
<keyword evidence="4 6" id="KW-0067">ATP-binding</keyword>
<dbReference type="InParanoid" id="A0A165INJ6"/>
<protein>
    <recommendedName>
        <fullName evidence="7">ATP-dependent RNA helicase</fullName>
        <ecNumber evidence="7">3.6.4.13</ecNumber>
    </recommendedName>
</protein>
<dbReference type="CDD" id="cd17964">
    <property type="entry name" value="DEADc_MSS116"/>
    <property type="match status" value="1"/>
</dbReference>
<dbReference type="PROSITE" id="PS51194">
    <property type="entry name" value="HELICASE_CTER"/>
    <property type="match status" value="1"/>
</dbReference>
<sequence length="633" mass="70745">MFAALRHGSTTATRALWSRSILSRNASKTALYAGTRTFTQSSISPTFIHTHNAAAPTHRGHRHQPDASAVLEARKEPKDASLITEFQQLGDDGLVHDKVVRTITQNMGLSTMTEVQSMTLSEIIKGTDVLAQARTGTGKTLAFLIPTLQNIIDRDPRLVNKEALRTARSTDIRALIISPTRELAEQIAVEAKKLTQNTGVRVQTAVGGSAKRLGLQEIHRKGCHILVGTPGRLIDIFSDRENGIAAPNLSALVLDEADRLLDQGFAEDIQQLQELLPDTRDVDRQTLLFSATVPKGVMSMVSKTLKPDYKFVQTVKEGEEPTHNRVPQKLIPVRGMENMIPSLVELSLREIETAKTNPATQRPFKAMVFFESTSELQLAYKVFQRVQRSAEYKKKFGRTQLLEIHARLSQGQRTRAANDFRHAESAVLFTTNVTARGMDFPNVTHVIQMFLPSQREQYIHRLGRTARANSEGVGYLIAPEFQVEEVPSKLHGLPLQLDNTLATAEIDLANETIDVSDDSLGILDSVSRAYNRFDDEDFIQTHQSMVGALWWNPDRRGLIEALRRLATIGWGMDTPPTVDKKFLDRITGSSRQSKKSFGRSSSGRSHRPGVKFPHSRGRSEMNSHGRDRRQRRF</sequence>
<accession>A0A165INJ6</accession>
<evidence type="ECO:0000256" key="6">
    <source>
        <dbReference type="RuleBase" id="RU000492"/>
    </source>
</evidence>
<dbReference type="SMART" id="SM00490">
    <property type="entry name" value="HELICc"/>
    <property type="match status" value="1"/>
</dbReference>
<reference evidence="11 12" key="1">
    <citation type="journal article" date="2016" name="Fungal Biol.">
        <title>The genome of Xylona heveae provides a window into fungal endophytism.</title>
        <authorList>
            <person name="Gazis R."/>
            <person name="Kuo A."/>
            <person name="Riley R."/>
            <person name="LaButti K."/>
            <person name="Lipzen A."/>
            <person name="Lin J."/>
            <person name="Amirebrahimi M."/>
            <person name="Hesse C.N."/>
            <person name="Spatafora J.W."/>
            <person name="Henrissat B."/>
            <person name="Hainaut M."/>
            <person name="Grigoriev I.V."/>
            <person name="Hibbett D.S."/>
        </authorList>
    </citation>
    <scope>NUCLEOTIDE SEQUENCE [LARGE SCALE GENOMIC DNA]</scope>
    <source>
        <strain evidence="11 12">TC161</strain>
    </source>
</reference>
<evidence type="ECO:0000256" key="3">
    <source>
        <dbReference type="ARBA" id="ARBA00022806"/>
    </source>
</evidence>
<evidence type="ECO:0000259" key="10">
    <source>
        <dbReference type="PROSITE" id="PS51194"/>
    </source>
</evidence>
<gene>
    <name evidence="11" type="ORF">L228DRAFT_208312</name>
</gene>
<dbReference type="RefSeq" id="XP_018190709.1">
    <property type="nucleotide sequence ID" value="XM_018329754.1"/>
</dbReference>
<keyword evidence="3 6" id="KW-0347">Helicase</keyword>
<keyword evidence="2 6" id="KW-0378">Hydrolase</keyword>
<name>A0A165INJ6_XYLHT</name>
<organism evidence="11 12">
    <name type="scientific">Xylona heveae (strain CBS 132557 / TC161)</name>
    <dbReference type="NCBI Taxonomy" id="1328760"/>
    <lineage>
        <taxon>Eukaryota</taxon>
        <taxon>Fungi</taxon>
        <taxon>Dikarya</taxon>
        <taxon>Ascomycota</taxon>
        <taxon>Pezizomycotina</taxon>
        <taxon>Xylonomycetes</taxon>
        <taxon>Xylonales</taxon>
        <taxon>Xylonaceae</taxon>
        <taxon>Xylona</taxon>
    </lineage>
</organism>
<dbReference type="Proteomes" id="UP000076632">
    <property type="component" value="Unassembled WGS sequence"/>
</dbReference>
<dbReference type="InterPro" id="IPR011545">
    <property type="entry name" value="DEAD/DEAH_box_helicase_dom"/>
</dbReference>
<dbReference type="AlphaFoldDB" id="A0A165INJ6"/>
<evidence type="ECO:0000256" key="1">
    <source>
        <dbReference type="ARBA" id="ARBA00022741"/>
    </source>
</evidence>
<dbReference type="OrthoDB" id="193716at2759"/>
<dbReference type="GO" id="GO:0016787">
    <property type="term" value="F:hydrolase activity"/>
    <property type="evidence" value="ECO:0007669"/>
    <property type="project" value="UniProtKB-KW"/>
</dbReference>
<dbReference type="InterPro" id="IPR027417">
    <property type="entry name" value="P-loop_NTPase"/>
</dbReference>
<proteinExistence type="inferred from homology"/>
<dbReference type="Pfam" id="PF00270">
    <property type="entry name" value="DEAD"/>
    <property type="match status" value="1"/>
</dbReference>
<dbReference type="PANTHER" id="PTHR24031">
    <property type="entry name" value="RNA HELICASE"/>
    <property type="match status" value="1"/>
</dbReference>
<evidence type="ECO:0000259" key="9">
    <source>
        <dbReference type="PROSITE" id="PS51192"/>
    </source>
</evidence>
<dbReference type="Gene3D" id="3.40.50.300">
    <property type="entry name" value="P-loop containing nucleotide triphosphate hydrolases"/>
    <property type="match status" value="2"/>
</dbReference>